<feature type="compositionally biased region" description="Low complexity" evidence="5">
    <location>
        <begin position="13"/>
        <end position="30"/>
    </location>
</feature>
<keyword evidence="8" id="KW-1185">Reference proteome</keyword>
<comment type="cofactor">
    <cofactor evidence="1">
        <name>thiamine diphosphate</name>
        <dbReference type="ChEBI" id="CHEBI:58937"/>
    </cofactor>
</comment>
<protein>
    <recommendedName>
        <fullName evidence="2">3-methyl-2-oxobutanoate dehydrogenase (2-methylpropanoyl-transferring)</fullName>
        <ecNumber evidence="2">1.2.4.4</ecNumber>
    </recommendedName>
</protein>
<dbReference type="GO" id="GO:0003863">
    <property type="term" value="F:branched-chain 2-oxo acid dehydrogenase activity"/>
    <property type="evidence" value="ECO:0007669"/>
    <property type="project" value="UniProtKB-EC"/>
</dbReference>
<dbReference type="GO" id="GO:0006091">
    <property type="term" value="P:generation of precursor metabolites and energy"/>
    <property type="evidence" value="ECO:0007669"/>
    <property type="project" value="UniProtKB-ARBA"/>
</dbReference>
<keyword evidence="3" id="KW-0560">Oxidoreductase</keyword>
<dbReference type="Pfam" id="PF02779">
    <property type="entry name" value="Transket_pyr"/>
    <property type="match status" value="1"/>
</dbReference>
<dbReference type="AlphaFoldDB" id="A0A5C5G274"/>
<evidence type="ECO:0000313" key="8">
    <source>
        <dbReference type="Proteomes" id="UP000311382"/>
    </source>
</evidence>
<dbReference type="GO" id="GO:0009083">
    <property type="term" value="P:branched-chain amino acid catabolic process"/>
    <property type="evidence" value="ECO:0007669"/>
    <property type="project" value="TreeGrafter"/>
</dbReference>
<evidence type="ECO:0000259" key="6">
    <source>
        <dbReference type="SMART" id="SM00861"/>
    </source>
</evidence>
<dbReference type="InterPro" id="IPR009014">
    <property type="entry name" value="Transketo_C/PFOR_II"/>
</dbReference>
<comment type="caution">
    <text evidence="7">The sequence shown here is derived from an EMBL/GenBank/DDBJ whole genome shotgun (WGS) entry which is preliminary data.</text>
</comment>
<evidence type="ECO:0000256" key="1">
    <source>
        <dbReference type="ARBA" id="ARBA00001964"/>
    </source>
</evidence>
<dbReference type="PANTHER" id="PTHR42980">
    <property type="entry name" value="2-OXOISOVALERATE DEHYDROGENASE SUBUNIT BETA-RELATED"/>
    <property type="match status" value="1"/>
</dbReference>
<feature type="region of interest" description="Disordered" evidence="5">
    <location>
        <begin position="13"/>
        <end position="34"/>
    </location>
</feature>
<evidence type="ECO:0000256" key="5">
    <source>
        <dbReference type="SAM" id="MobiDB-lite"/>
    </source>
</evidence>
<name>A0A5C5G274_9BASI</name>
<dbReference type="CDD" id="cd07036">
    <property type="entry name" value="TPP_PYR_E1-PDHc-beta_like"/>
    <property type="match status" value="1"/>
</dbReference>
<dbReference type="GO" id="GO:0007584">
    <property type="term" value="P:response to nutrient"/>
    <property type="evidence" value="ECO:0007669"/>
    <property type="project" value="TreeGrafter"/>
</dbReference>
<dbReference type="EMBL" id="SOZI01000024">
    <property type="protein sequence ID" value="TNY22492.1"/>
    <property type="molecule type" value="Genomic_DNA"/>
</dbReference>
<dbReference type="InterPro" id="IPR005475">
    <property type="entry name" value="Transketolase-like_Pyr-bd"/>
</dbReference>
<dbReference type="Pfam" id="PF02780">
    <property type="entry name" value="Transketolase_C"/>
    <property type="match status" value="1"/>
</dbReference>
<dbReference type="InterPro" id="IPR029061">
    <property type="entry name" value="THDP-binding"/>
</dbReference>
<proteinExistence type="predicted"/>
<comment type="catalytic activity">
    <reaction evidence="4">
        <text>N(6)-[(R)-lipoyl]-L-lysyl-[protein] + 3-methyl-2-oxobutanoate + H(+) = N(6)-[(R)-S(8)-2-methylpropanoyldihydrolipoyl]-L-lysyl-[protein] + CO2</text>
        <dbReference type="Rhea" id="RHEA:13457"/>
        <dbReference type="Rhea" id="RHEA-COMP:10474"/>
        <dbReference type="Rhea" id="RHEA-COMP:10497"/>
        <dbReference type="ChEBI" id="CHEBI:11851"/>
        <dbReference type="ChEBI" id="CHEBI:15378"/>
        <dbReference type="ChEBI" id="CHEBI:16526"/>
        <dbReference type="ChEBI" id="CHEBI:83099"/>
        <dbReference type="ChEBI" id="CHEBI:83142"/>
        <dbReference type="EC" id="1.2.4.4"/>
    </reaction>
    <physiologicalReaction direction="left-to-right" evidence="4">
        <dbReference type="Rhea" id="RHEA:13458"/>
    </physiologicalReaction>
</comment>
<dbReference type="Gene3D" id="3.40.50.970">
    <property type="match status" value="1"/>
</dbReference>
<organism evidence="7 8">
    <name type="scientific">Rhodotorula diobovata</name>
    <dbReference type="NCBI Taxonomy" id="5288"/>
    <lineage>
        <taxon>Eukaryota</taxon>
        <taxon>Fungi</taxon>
        <taxon>Dikarya</taxon>
        <taxon>Basidiomycota</taxon>
        <taxon>Pucciniomycotina</taxon>
        <taxon>Microbotryomycetes</taxon>
        <taxon>Sporidiobolales</taxon>
        <taxon>Sporidiobolaceae</taxon>
        <taxon>Rhodotorula</taxon>
    </lineage>
</organism>
<evidence type="ECO:0000256" key="3">
    <source>
        <dbReference type="ARBA" id="ARBA00023002"/>
    </source>
</evidence>
<feature type="domain" description="Transketolase-like pyrimidine-binding" evidence="6">
    <location>
        <begin position="98"/>
        <end position="273"/>
    </location>
</feature>
<dbReference type="SUPFAM" id="SSF52518">
    <property type="entry name" value="Thiamin diphosphate-binding fold (THDP-binding)"/>
    <property type="match status" value="1"/>
</dbReference>
<dbReference type="Proteomes" id="UP000311382">
    <property type="component" value="Unassembled WGS sequence"/>
</dbReference>
<dbReference type="InterPro" id="IPR033248">
    <property type="entry name" value="Transketolase_C"/>
</dbReference>
<accession>A0A5C5G274</accession>
<dbReference type="Gene3D" id="3.40.50.920">
    <property type="match status" value="1"/>
</dbReference>
<evidence type="ECO:0000256" key="4">
    <source>
        <dbReference type="ARBA" id="ARBA00051764"/>
    </source>
</evidence>
<dbReference type="STRING" id="5288.A0A5C5G274"/>
<dbReference type="SMART" id="SM00861">
    <property type="entry name" value="Transket_pyr"/>
    <property type="match status" value="1"/>
</dbReference>
<dbReference type="OrthoDB" id="878at2759"/>
<evidence type="ECO:0000313" key="7">
    <source>
        <dbReference type="EMBL" id="TNY22492.1"/>
    </source>
</evidence>
<sequence length="431" mass="47257">MLTQRALKEFARSATRSLSSSLPRPSPANSHTAVALPPTVANSGLLRTARDEALWTPGLRWRDEDRVGVGFAAPQAAAELQESDLRAEDEGGRPTEKMNMYQAIRSALHTVLEKDESAMVFGEDVSFGGVFRCTMGLADSFGEERVFNTPLTEQGIAGFGIGLATMGHTAVAEMQFADYIFPAFDQIVNEAAKYRFRSGGMFNCGSLTFRSPCSAVGHGGLYHSQSPEAYFLQASGVKVVVPRSPIQAKGLLLSAIRDPNPVLFLEPKILYRSAVEQVPTGDYELPLSSAEVLREGADLTIVSYGPPLYTIETALHHLKHPSEELAALIPESLRNLSVELIDLRTIVPYDIETVVKSVNKTGRCIVVHEAPQSGSVANELSAEIQQRCFLRLEAPVKRLTGWDTPFGLAYEKFYLPDHIRILDGIIETMRY</sequence>
<reference evidence="7 8" key="1">
    <citation type="submission" date="2019-03" db="EMBL/GenBank/DDBJ databases">
        <title>Rhodosporidium diobovatum UCD-FST 08-225 genome sequencing, assembly, and annotation.</title>
        <authorList>
            <person name="Fakankun I.U."/>
            <person name="Fristensky B."/>
            <person name="Levin D.B."/>
        </authorList>
    </citation>
    <scope>NUCLEOTIDE SEQUENCE [LARGE SCALE GENOMIC DNA]</scope>
    <source>
        <strain evidence="7 8">UCD-FST 08-225</strain>
    </source>
</reference>
<dbReference type="FunFam" id="3.40.50.970:FF:000001">
    <property type="entry name" value="Pyruvate dehydrogenase E1 beta subunit"/>
    <property type="match status" value="1"/>
</dbReference>
<evidence type="ECO:0000256" key="2">
    <source>
        <dbReference type="ARBA" id="ARBA00012277"/>
    </source>
</evidence>
<gene>
    <name evidence="7" type="ORF">DMC30DRAFT_139140</name>
</gene>
<dbReference type="SUPFAM" id="SSF52922">
    <property type="entry name" value="TK C-terminal domain-like"/>
    <property type="match status" value="1"/>
</dbReference>
<dbReference type="FunFam" id="3.40.50.920:FF:000001">
    <property type="entry name" value="Pyruvate dehydrogenase E1 beta subunit"/>
    <property type="match status" value="1"/>
</dbReference>
<dbReference type="EC" id="1.2.4.4" evidence="2"/>
<dbReference type="PANTHER" id="PTHR42980:SF1">
    <property type="entry name" value="2-OXOISOVALERATE DEHYDROGENASE SUBUNIT BETA, MITOCHONDRIAL"/>
    <property type="match status" value="1"/>
</dbReference>